<evidence type="ECO:0000313" key="8">
    <source>
        <dbReference type="Proteomes" id="UP001162162"/>
    </source>
</evidence>
<feature type="non-terminal residue" evidence="7">
    <location>
        <position position="1"/>
    </location>
</feature>
<dbReference type="PANTHER" id="PTHR11552">
    <property type="entry name" value="GLUCOSE-METHANOL-CHOLINE GMC OXIDOREDUCTASE"/>
    <property type="match status" value="1"/>
</dbReference>
<evidence type="ECO:0000259" key="6">
    <source>
        <dbReference type="PROSITE" id="PS00624"/>
    </source>
</evidence>
<sequence>TLYSDEFSDEEYDFIVVGSGSAGAVIANRLSENLRWKILLLEAGNRGNAFTEVPLIAPALQVTPYNWGYTMERQEGFCKAMEEGVCAWPRGRALGGSTVINYVIYTRGNPLDFDKWEAQGNPGWSYRDVLPYYLKSEDCNLGPECNNQFHETGGYLSTEYPYASKLTDVFLSAGTQLGQTIVDHNTDDNMGFSRIQANLKRGRRHSVTAAFLDPILNRTNLHILTFARVTRLLIYPETKTVYGVEFYKRKVKYTVRATKEVILSAGTFHSPQLLMLSGIGPKEHLKELGIPLVQHLEVGKYIYDHIAFMGMIFTINETTPMITQLLLNPIEYLNWHLTGKGIFSSLGGIEALAFIKTEESKETEAYPDIELFLSSMGSVEYDRGLIVRRELRITQEFYNNYFKELEDKACYSIFSALLHPKSRGYLKLRSKDPFDKPLLYGNYLSDPENQDLKTLLSSVRYIQRLAETKAFRGIDAELYRKPMPEYLHGLYMCIPFLPLSTGGDLLRRRAVDGGVVLRGVVWPLLRKPRMPPQNVEFRINQTIFLKLVLDPIFFNGTLTVDLGKTLLHRCEHHVFDSDVYWECAIRTLSVTIHHQTSTCKMGPRTDPDSVVDSRLRVHGVKNLRVADTSIIPVTLSAHTSAPGMMIGEKAADMIKEDWRLVR</sequence>
<dbReference type="InterPro" id="IPR036188">
    <property type="entry name" value="FAD/NAD-bd_sf"/>
</dbReference>
<dbReference type="InterPro" id="IPR012132">
    <property type="entry name" value="GMC_OxRdtase"/>
</dbReference>
<comment type="cofactor">
    <cofactor evidence="3">
        <name>FAD</name>
        <dbReference type="ChEBI" id="CHEBI:57692"/>
    </cofactor>
</comment>
<dbReference type="Pfam" id="PF00732">
    <property type="entry name" value="GMC_oxred_N"/>
    <property type="match status" value="1"/>
</dbReference>
<evidence type="ECO:0000313" key="7">
    <source>
        <dbReference type="EMBL" id="KAJ8958505.1"/>
    </source>
</evidence>
<feature type="active site" description="Proton acceptor" evidence="2">
    <location>
        <position position="638"/>
    </location>
</feature>
<reference evidence="7" key="1">
    <citation type="journal article" date="2023" name="Insect Mol. Biol.">
        <title>Genome sequencing provides insights into the evolution of gene families encoding plant cell wall-degrading enzymes in longhorned beetles.</title>
        <authorList>
            <person name="Shin N.R."/>
            <person name="Okamura Y."/>
            <person name="Kirsch R."/>
            <person name="Pauchet Y."/>
        </authorList>
    </citation>
    <scope>NUCLEOTIDE SEQUENCE</scope>
    <source>
        <strain evidence="7">AMC_N1</strain>
    </source>
</reference>
<dbReference type="InterPro" id="IPR000172">
    <property type="entry name" value="GMC_OxRdtase_N"/>
</dbReference>
<dbReference type="Gene3D" id="3.30.560.10">
    <property type="entry name" value="Glucose Oxidase, domain 3"/>
    <property type="match status" value="1"/>
</dbReference>
<comment type="caution">
    <text evidence="7">The sequence shown here is derived from an EMBL/GenBank/DDBJ whole genome shotgun (WGS) entry which is preliminary data.</text>
</comment>
<evidence type="ECO:0000259" key="5">
    <source>
        <dbReference type="PROSITE" id="PS00623"/>
    </source>
</evidence>
<dbReference type="SUPFAM" id="SSF51905">
    <property type="entry name" value="FAD/NAD(P)-binding domain"/>
    <property type="match status" value="1"/>
</dbReference>
<keyword evidence="8" id="KW-1185">Reference proteome</keyword>
<name>A0AAV8Z357_9CUCU</name>
<feature type="domain" description="Glucose-methanol-choline oxidoreductase N-terminal" evidence="5">
    <location>
        <begin position="91"/>
        <end position="114"/>
    </location>
</feature>
<evidence type="ECO:0000256" key="2">
    <source>
        <dbReference type="PIRSR" id="PIRSR000137-1"/>
    </source>
</evidence>
<dbReference type="PROSITE" id="PS00623">
    <property type="entry name" value="GMC_OXRED_1"/>
    <property type="match status" value="1"/>
</dbReference>
<keyword evidence="4" id="KW-0285">Flavoprotein</keyword>
<accession>A0AAV8Z357</accession>
<gene>
    <name evidence="7" type="ORF">NQ318_002299</name>
</gene>
<dbReference type="PROSITE" id="PS00624">
    <property type="entry name" value="GMC_OXRED_2"/>
    <property type="match status" value="1"/>
</dbReference>
<dbReference type="PIRSF" id="PIRSF000137">
    <property type="entry name" value="Alcohol_oxidase"/>
    <property type="match status" value="1"/>
</dbReference>
<organism evidence="7 8">
    <name type="scientific">Aromia moschata</name>
    <dbReference type="NCBI Taxonomy" id="1265417"/>
    <lineage>
        <taxon>Eukaryota</taxon>
        <taxon>Metazoa</taxon>
        <taxon>Ecdysozoa</taxon>
        <taxon>Arthropoda</taxon>
        <taxon>Hexapoda</taxon>
        <taxon>Insecta</taxon>
        <taxon>Pterygota</taxon>
        <taxon>Neoptera</taxon>
        <taxon>Endopterygota</taxon>
        <taxon>Coleoptera</taxon>
        <taxon>Polyphaga</taxon>
        <taxon>Cucujiformia</taxon>
        <taxon>Chrysomeloidea</taxon>
        <taxon>Cerambycidae</taxon>
        <taxon>Cerambycinae</taxon>
        <taxon>Callichromatini</taxon>
        <taxon>Aromia</taxon>
    </lineage>
</organism>
<dbReference type="SUPFAM" id="SSF54373">
    <property type="entry name" value="FAD-linked reductases, C-terminal domain"/>
    <property type="match status" value="1"/>
</dbReference>
<comment type="similarity">
    <text evidence="1 4">Belongs to the GMC oxidoreductase family.</text>
</comment>
<feature type="domain" description="Glucose-methanol-choline oxidoreductase N-terminal" evidence="6">
    <location>
        <begin position="266"/>
        <end position="280"/>
    </location>
</feature>
<dbReference type="GO" id="GO:0050660">
    <property type="term" value="F:flavin adenine dinucleotide binding"/>
    <property type="evidence" value="ECO:0007669"/>
    <property type="project" value="InterPro"/>
</dbReference>
<protein>
    <recommendedName>
        <fullName evidence="5 6">Glucose-methanol-choline oxidoreductase N-terminal domain-containing protein</fullName>
    </recommendedName>
</protein>
<dbReference type="Gene3D" id="3.50.50.60">
    <property type="entry name" value="FAD/NAD(P)-binding domain"/>
    <property type="match status" value="2"/>
</dbReference>
<dbReference type="AlphaFoldDB" id="A0AAV8Z357"/>
<dbReference type="EMBL" id="JAPWTK010000017">
    <property type="protein sequence ID" value="KAJ8958505.1"/>
    <property type="molecule type" value="Genomic_DNA"/>
</dbReference>
<dbReference type="Pfam" id="PF05199">
    <property type="entry name" value="GMC_oxred_C"/>
    <property type="match status" value="2"/>
</dbReference>
<dbReference type="Proteomes" id="UP001162162">
    <property type="component" value="Unassembled WGS sequence"/>
</dbReference>
<dbReference type="InterPro" id="IPR007867">
    <property type="entry name" value="GMC_OxRtase_C"/>
</dbReference>
<evidence type="ECO:0000256" key="3">
    <source>
        <dbReference type="PIRSR" id="PIRSR000137-2"/>
    </source>
</evidence>
<feature type="binding site" evidence="3">
    <location>
        <position position="229"/>
    </location>
    <ligand>
        <name>FAD</name>
        <dbReference type="ChEBI" id="CHEBI:57692"/>
    </ligand>
</feature>
<dbReference type="GO" id="GO:0016614">
    <property type="term" value="F:oxidoreductase activity, acting on CH-OH group of donors"/>
    <property type="evidence" value="ECO:0007669"/>
    <property type="project" value="InterPro"/>
</dbReference>
<feature type="active site" description="Proton donor" evidence="2">
    <location>
        <position position="594"/>
    </location>
</feature>
<dbReference type="PANTHER" id="PTHR11552:SF208">
    <property type="entry name" value="RE36204P-RELATED"/>
    <property type="match status" value="1"/>
</dbReference>
<proteinExistence type="inferred from homology"/>
<keyword evidence="3 4" id="KW-0274">FAD</keyword>
<evidence type="ECO:0000256" key="1">
    <source>
        <dbReference type="ARBA" id="ARBA00010790"/>
    </source>
</evidence>
<evidence type="ECO:0000256" key="4">
    <source>
        <dbReference type="RuleBase" id="RU003968"/>
    </source>
</evidence>